<protein>
    <submittedName>
        <fullName evidence="1">Uncharacterized protein</fullName>
    </submittedName>
</protein>
<dbReference type="EMBL" id="JAMPKM010000003">
    <property type="protein sequence ID" value="MEP0816955.1"/>
    <property type="molecule type" value="Genomic_DNA"/>
</dbReference>
<reference evidence="1 2" key="1">
    <citation type="submission" date="2022-04" db="EMBL/GenBank/DDBJ databases">
        <title>Positive selection, recombination, and allopatry shape intraspecific diversity of widespread and dominant cyanobacteria.</title>
        <authorList>
            <person name="Wei J."/>
            <person name="Shu W."/>
            <person name="Hu C."/>
        </authorList>
    </citation>
    <scope>NUCLEOTIDE SEQUENCE [LARGE SCALE GENOMIC DNA]</scope>
    <source>
        <strain evidence="1 2">GB2-A4</strain>
    </source>
</reference>
<sequence>MAYKDQLHPWCIVRCLPQARSITVARFRRRSEAESHLQILRRILPTATCTIMFDAVTSNLSILEPESSPCVSKNGEPE</sequence>
<accession>A0ABV0J597</accession>
<dbReference type="RefSeq" id="WP_190439931.1">
    <property type="nucleotide sequence ID" value="NZ_JAMPKM010000003.1"/>
</dbReference>
<name>A0ABV0J597_9CYAN</name>
<evidence type="ECO:0000313" key="2">
    <source>
        <dbReference type="Proteomes" id="UP001464891"/>
    </source>
</evidence>
<organism evidence="1 2">
    <name type="scientific">Trichocoleus desertorum GB2-A4</name>
    <dbReference type="NCBI Taxonomy" id="2933944"/>
    <lineage>
        <taxon>Bacteria</taxon>
        <taxon>Bacillati</taxon>
        <taxon>Cyanobacteriota</taxon>
        <taxon>Cyanophyceae</taxon>
        <taxon>Leptolyngbyales</taxon>
        <taxon>Trichocoleusaceae</taxon>
        <taxon>Trichocoleus</taxon>
    </lineage>
</organism>
<gene>
    <name evidence="1" type="ORF">NC998_07585</name>
</gene>
<proteinExistence type="predicted"/>
<dbReference type="Proteomes" id="UP001464891">
    <property type="component" value="Unassembled WGS sequence"/>
</dbReference>
<evidence type="ECO:0000313" key="1">
    <source>
        <dbReference type="EMBL" id="MEP0816955.1"/>
    </source>
</evidence>
<keyword evidence="2" id="KW-1185">Reference proteome</keyword>
<comment type="caution">
    <text evidence="1">The sequence shown here is derived from an EMBL/GenBank/DDBJ whole genome shotgun (WGS) entry which is preliminary data.</text>
</comment>